<evidence type="ECO:0000313" key="16">
    <source>
        <dbReference type="Proteomes" id="UP001153269"/>
    </source>
</evidence>
<evidence type="ECO:0000256" key="10">
    <source>
        <dbReference type="ARBA" id="ARBA00023157"/>
    </source>
</evidence>
<keyword evidence="9" id="KW-0472">Membrane</keyword>
<dbReference type="EMBL" id="CADEAL010000206">
    <property type="protein sequence ID" value="CAB1416401.1"/>
    <property type="molecule type" value="Genomic_DNA"/>
</dbReference>
<evidence type="ECO:0000256" key="7">
    <source>
        <dbReference type="ARBA" id="ARBA00022889"/>
    </source>
</evidence>
<evidence type="ECO:0000256" key="9">
    <source>
        <dbReference type="ARBA" id="ARBA00023136"/>
    </source>
</evidence>
<keyword evidence="5" id="KW-0677">Repeat</keyword>
<keyword evidence="7" id="KW-0130">Cell adhesion</keyword>
<dbReference type="PROSITE" id="PS50268">
    <property type="entry name" value="CADHERIN_2"/>
    <property type="match status" value="3"/>
</dbReference>
<comment type="subcellular location">
    <subcellularLocation>
        <location evidence="1">Membrane</location>
        <topology evidence="1">Single-pass membrane protein</topology>
    </subcellularLocation>
</comment>
<dbReference type="PANTHER" id="PTHR24027">
    <property type="entry name" value="CADHERIN-23"/>
    <property type="match status" value="1"/>
</dbReference>
<proteinExistence type="predicted"/>
<evidence type="ECO:0000256" key="11">
    <source>
        <dbReference type="ARBA" id="ARBA00023180"/>
    </source>
</evidence>
<keyword evidence="3" id="KW-0812">Transmembrane</keyword>
<comment type="caution">
    <text evidence="15">The sequence shown here is derived from an EMBL/GenBank/DDBJ whole genome shotgun (WGS) entry which is preliminary data.</text>
</comment>
<dbReference type="GO" id="GO:0005509">
    <property type="term" value="F:calcium ion binding"/>
    <property type="evidence" value="ECO:0007669"/>
    <property type="project" value="UniProtKB-UniRule"/>
</dbReference>
<protein>
    <recommendedName>
        <fullName evidence="14">Cadherin domain-containing protein</fullName>
    </recommendedName>
</protein>
<keyword evidence="2" id="KW-0245">EGF-like domain</keyword>
<dbReference type="SMART" id="SM00112">
    <property type="entry name" value="CA"/>
    <property type="match status" value="3"/>
</dbReference>
<dbReference type="PRINTS" id="PR00205">
    <property type="entry name" value="CADHERIN"/>
</dbReference>
<gene>
    <name evidence="15" type="ORF">PLEPLA_LOCUS4192</name>
</gene>
<dbReference type="InterPro" id="IPR002126">
    <property type="entry name" value="Cadherin-like_dom"/>
</dbReference>
<evidence type="ECO:0000256" key="12">
    <source>
        <dbReference type="PROSITE-ProRule" id="PRU00043"/>
    </source>
</evidence>
<dbReference type="InterPro" id="IPR015919">
    <property type="entry name" value="Cadherin-like_sf"/>
</dbReference>
<dbReference type="Gene3D" id="2.60.40.60">
    <property type="entry name" value="Cadherins"/>
    <property type="match status" value="5"/>
</dbReference>
<dbReference type="CDD" id="cd11304">
    <property type="entry name" value="Cadherin_repeat"/>
    <property type="match status" value="5"/>
</dbReference>
<evidence type="ECO:0000256" key="4">
    <source>
        <dbReference type="ARBA" id="ARBA00022729"/>
    </source>
</evidence>
<dbReference type="Pfam" id="PF00028">
    <property type="entry name" value="Cadherin"/>
    <property type="match status" value="4"/>
</dbReference>
<dbReference type="FunFam" id="2.60.40.60:FF:000061">
    <property type="entry name" value="FAT atypical cadherin 3"/>
    <property type="match status" value="1"/>
</dbReference>
<dbReference type="GO" id="GO:0016477">
    <property type="term" value="P:cell migration"/>
    <property type="evidence" value="ECO:0007669"/>
    <property type="project" value="TreeGrafter"/>
</dbReference>
<feature type="domain" description="Cadherin" evidence="14">
    <location>
        <begin position="187"/>
        <end position="289"/>
    </location>
</feature>
<keyword evidence="4" id="KW-0732">Signal</keyword>
<feature type="domain" description="Cadherin" evidence="14">
    <location>
        <begin position="290"/>
        <end position="396"/>
    </location>
</feature>
<feature type="domain" description="Cadherin" evidence="14">
    <location>
        <begin position="73"/>
        <end position="181"/>
    </location>
</feature>
<evidence type="ECO:0000256" key="5">
    <source>
        <dbReference type="ARBA" id="ARBA00022737"/>
    </source>
</evidence>
<evidence type="ECO:0000313" key="15">
    <source>
        <dbReference type="EMBL" id="CAB1416401.1"/>
    </source>
</evidence>
<evidence type="ECO:0000256" key="2">
    <source>
        <dbReference type="ARBA" id="ARBA00022536"/>
    </source>
</evidence>
<dbReference type="PROSITE" id="PS00232">
    <property type="entry name" value="CADHERIN_1"/>
    <property type="match status" value="2"/>
</dbReference>
<dbReference type="FunFam" id="2.60.40.60:FF:000032">
    <property type="entry name" value="FAT atypical cadherin 1"/>
    <property type="match status" value="1"/>
</dbReference>
<dbReference type="AlphaFoldDB" id="A0A9N7Y8A6"/>
<keyword evidence="8" id="KW-1133">Transmembrane helix</keyword>
<name>A0A9N7Y8A6_PLEPL</name>
<feature type="compositionally biased region" description="Low complexity" evidence="13">
    <location>
        <begin position="441"/>
        <end position="457"/>
    </location>
</feature>
<sequence length="468" mass="50887">MTPTRQCHTASPRGIFTTPSLFTRTLGVITVSNVSDFRSFYQLVVKASDGLYKDSATVMVNVTNLTASDLGFQHSVYSASVTENLKTVQTLAALKATGCHLNEPLFYSVLNPMGRFAVSQSSGVLETTGVPFDREQQDVYTVVVKVEDMRTPARTATAQEDYNLFRIDPGLGDVSLQRPVDFEALNKYVLRVLAVDEAEPTHSTAAQLVIQARNPDGYRLIYNLEEGNGSKHFHIDFKTGVLTVTNPLDYESQTMHVLTVRASDSVTGAFSEASIEIEVEDVNDNAPVFSKSKYSVNMAEALPVGSSVIQVSASDRDSAQNKDLTFEIMKTEGNETEFFAVDPSSGMIVTTQVLDHENTKHFILKIKATDRGSAPLSGETSVFVNVTDVNDNPPDFVTSQYGASLDEMAKCGHIVIKIQASDPDTGDLNNLKYKILSGNEGRTSTSTSPRGSSPSPTCARGTWILTTT</sequence>
<dbReference type="PANTHER" id="PTHR24027:SF438">
    <property type="entry name" value="CADHERIN 23"/>
    <property type="match status" value="1"/>
</dbReference>
<keyword evidence="11" id="KW-0325">Glycoprotein</keyword>
<evidence type="ECO:0000256" key="6">
    <source>
        <dbReference type="ARBA" id="ARBA00022837"/>
    </source>
</evidence>
<keyword evidence="16" id="KW-1185">Reference proteome</keyword>
<feature type="region of interest" description="Disordered" evidence="13">
    <location>
        <begin position="438"/>
        <end position="468"/>
    </location>
</feature>
<dbReference type="GO" id="GO:0008013">
    <property type="term" value="F:beta-catenin binding"/>
    <property type="evidence" value="ECO:0007669"/>
    <property type="project" value="TreeGrafter"/>
</dbReference>
<dbReference type="GO" id="GO:0007156">
    <property type="term" value="P:homophilic cell adhesion via plasma membrane adhesion molecules"/>
    <property type="evidence" value="ECO:0007669"/>
    <property type="project" value="InterPro"/>
</dbReference>
<dbReference type="InterPro" id="IPR020894">
    <property type="entry name" value="Cadherin_CS"/>
</dbReference>
<evidence type="ECO:0000256" key="13">
    <source>
        <dbReference type="SAM" id="MobiDB-lite"/>
    </source>
</evidence>
<evidence type="ECO:0000256" key="1">
    <source>
        <dbReference type="ARBA" id="ARBA00004167"/>
    </source>
</evidence>
<keyword evidence="10" id="KW-1015">Disulfide bond</keyword>
<keyword evidence="6 12" id="KW-0106">Calcium</keyword>
<dbReference type="GO" id="GO:0045296">
    <property type="term" value="F:cadherin binding"/>
    <property type="evidence" value="ECO:0007669"/>
    <property type="project" value="TreeGrafter"/>
</dbReference>
<organism evidence="15 16">
    <name type="scientific">Pleuronectes platessa</name>
    <name type="common">European plaice</name>
    <dbReference type="NCBI Taxonomy" id="8262"/>
    <lineage>
        <taxon>Eukaryota</taxon>
        <taxon>Metazoa</taxon>
        <taxon>Chordata</taxon>
        <taxon>Craniata</taxon>
        <taxon>Vertebrata</taxon>
        <taxon>Euteleostomi</taxon>
        <taxon>Actinopterygii</taxon>
        <taxon>Neopterygii</taxon>
        <taxon>Teleostei</taxon>
        <taxon>Neoteleostei</taxon>
        <taxon>Acanthomorphata</taxon>
        <taxon>Carangaria</taxon>
        <taxon>Pleuronectiformes</taxon>
        <taxon>Pleuronectoidei</taxon>
        <taxon>Pleuronectidae</taxon>
        <taxon>Pleuronectes</taxon>
    </lineage>
</organism>
<dbReference type="SUPFAM" id="SSF49313">
    <property type="entry name" value="Cadherin-like"/>
    <property type="match status" value="5"/>
</dbReference>
<dbReference type="Proteomes" id="UP001153269">
    <property type="component" value="Unassembled WGS sequence"/>
</dbReference>
<evidence type="ECO:0000259" key="14">
    <source>
        <dbReference type="PROSITE" id="PS50268"/>
    </source>
</evidence>
<evidence type="ECO:0000256" key="8">
    <source>
        <dbReference type="ARBA" id="ARBA00022989"/>
    </source>
</evidence>
<dbReference type="GO" id="GO:0016342">
    <property type="term" value="C:catenin complex"/>
    <property type="evidence" value="ECO:0007669"/>
    <property type="project" value="TreeGrafter"/>
</dbReference>
<accession>A0A9N7Y8A6</accession>
<dbReference type="FunFam" id="2.60.40.60:FF:000053">
    <property type="entry name" value="FAT atypical cadherin 3"/>
    <property type="match status" value="1"/>
</dbReference>
<dbReference type="GO" id="GO:0009653">
    <property type="term" value="P:anatomical structure morphogenesis"/>
    <property type="evidence" value="ECO:0007669"/>
    <property type="project" value="UniProtKB-ARBA"/>
</dbReference>
<evidence type="ECO:0000256" key="3">
    <source>
        <dbReference type="ARBA" id="ARBA00022692"/>
    </source>
</evidence>
<dbReference type="InterPro" id="IPR039808">
    <property type="entry name" value="Cadherin"/>
</dbReference>
<reference evidence="15" key="1">
    <citation type="submission" date="2020-03" db="EMBL/GenBank/DDBJ databases">
        <authorList>
            <person name="Weist P."/>
        </authorList>
    </citation>
    <scope>NUCLEOTIDE SEQUENCE</scope>
</reference>